<sequence length="419" mass="44756">MIGQCIDNSVNQPGFLPSTGPASVTSPPPRPAVASPHLAPLYRSLNRAVLYQLSRPILTRTDQLQLIDMLNQLSEPLMTSSGMDSEAYRGVVSGNINTGSCGSDLGSDSDFDSIDKDPADREFGYPYRPHSSYRLSTLLGCSRQMSPWPGTSGSELGDPMARSETGSVLLCQQNADPIFPACLVHNLMQLVRTEQTHGAAAAAASIAAAGTTKPKAAESGRGSSRSWAPMDVDRDSDLITTEAEAGVSGLLKTAMRQTADYYRTTFGLEDELAPSPPGGQATEEGSLCNSSSSTSALTNTLSVAMTAGADTLVANMPRDNDSRVQAAEEGNVSDQATIVGFQDIAKAAIRLWRDCYLAKKEVRHNFVMAQKVPLLSDLLAASILSNLQPDMTQTTCHHSDVRTSYQSNSLLKCNHNSEY</sequence>
<comment type="caution">
    <text evidence="2">The sequence shown here is derived from an EMBL/GenBank/DDBJ whole genome shotgun (WGS) entry which is preliminary data.</text>
</comment>
<accession>A0A3S5CKJ0</accession>
<dbReference type="AlphaFoldDB" id="A0A3S5CKJ0"/>
<reference evidence="2" key="1">
    <citation type="submission" date="2018-11" db="EMBL/GenBank/DDBJ databases">
        <authorList>
            <consortium name="Pathogen Informatics"/>
        </authorList>
    </citation>
    <scope>NUCLEOTIDE SEQUENCE</scope>
</reference>
<gene>
    <name evidence="2" type="ORF">PXEA_LOCUS9420</name>
</gene>
<feature type="region of interest" description="Disordered" evidence="1">
    <location>
        <begin position="12"/>
        <end position="32"/>
    </location>
</feature>
<dbReference type="Proteomes" id="UP000784294">
    <property type="component" value="Unassembled WGS sequence"/>
</dbReference>
<feature type="region of interest" description="Disordered" evidence="1">
    <location>
        <begin position="211"/>
        <end position="231"/>
    </location>
</feature>
<dbReference type="EMBL" id="CAAALY010026650">
    <property type="protein sequence ID" value="VEL15980.1"/>
    <property type="molecule type" value="Genomic_DNA"/>
</dbReference>
<feature type="region of interest" description="Disordered" evidence="1">
    <location>
        <begin position="274"/>
        <end position="293"/>
    </location>
</feature>
<keyword evidence="3" id="KW-1185">Reference proteome</keyword>
<protein>
    <submittedName>
        <fullName evidence="2">Uncharacterized protein</fullName>
    </submittedName>
</protein>
<proteinExistence type="predicted"/>
<evidence type="ECO:0000313" key="3">
    <source>
        <dbReference type="Proteomes" id="UP000784294"/>
    </source>
</evidence>
<evidence type="ECO:0000256" key="1">
    <source>
        <dbReference type="SAM" id="MobiDB-lite"/>
    </source>
</evidence>
<name>A0A3S5CKJ0_9PLAT</name>
<organism evidence="2 3">
    <name type="scientific">Protopolystoma xenopodis</name>
    <dbReference type="NCBI Taxonomy" id="117903"/>
    <lineage>
        <taxon>Eukaryota</taxon>
        <taxon>Metazoa</taxon>
        <taxon>Spiralia</taxon>
        <taxon>Lophotrochozoa</taxon>
        <taxon>Platyhelminthes</taxon>
        <taxon>Monogenea</taxon>
        <taxon>Polyopisthocotylea</taxon>
        <taxon>Polystomatidea</taxon>
        <taxon>Polystomatidae</taxon>
        <taxon>Protopolystoma</taxon>
    </lineage>
</organism>
<evidence type="ECO:0000313" key="2">
    <source>
        <dbReference type="EMBL" id="VEL15980.1"/>
    </source>
</evidence>